<protein>
    <submittedName>
        <fullName evidence="1">Uncharacterized protein</fullName>
    </submittedName>
</protein>
<evidence type="ECO:0000313" key="2">
    <source>
        <dbReference type="Proteomes" id="UP000016491"/>
    </source>
</evidence>
<comment type="caution">
    <text evidence="1">The sequence shown here is derived from an EMBL/GenBank/DDBJ whole genome shotgun (WGS) entry which is preliminary data.</text>
</comment>
<accession>A0ABC9U4N6</accession>
<dbReference type="Proteomes" id="UP000016491">
    <property type="component" value="Unassembled WGS sequence"/>
</dbReference>
<evidence type="ECO:0000313" key="1">
    <source>
        <dbReference type="EMBL" id="ERI80752.1"/>
    </source>
</evidence>
<proteinExistence type="predicted"/>
<gene>
    <name evidence="1" type="ORF">CLOSYM_00025</name>
</gene>
<name>A0ABC9U4N6_CLOSY</name>
<organism evidence="1 2">
    <name type="scientific">[Clostridium] symbiosum ATCC 14940</name>
    <dbReference type="NCBI Taxonomy" id="411472"/>
    <lineage>
        <taxon>Bacteria</taxon>
        <taxon>Bacillati</taxon>
        <taxon>Bacillota</taxon>
        <taxon>Clostridia</taxon>
        <taxon>Lachnospirales</taxon>
        <taxon>Lachnospiraceae</taxon>
        <taxon>Otoolea</taxon>
    </lineage>
</organism>
<dbReference type="AlphaFoldDB" id="A0ABC9U4N6"/>
<reference evidence="1 2" key="1">
    <citation type="submission" date="2013-07" db="EMBL/GenBank/DDBJ databases">
        <authorList>
            <person name="Weinstock G."/>
            <person name="Sodergren E."/>
            <person name="Wylie T."/>
            <person name="Fulton L."/>
            <person name="Fulton R."/>
            <person name="Fronick C."/>
            <person name="O'Laughlin M."/>
            <person name="Godfrey J."/>
            <person name="Miner T."/>
            <person name="Herter B."/>
            <person name="Appelbaum E."/>
            <person name="Cordes M."/>
            <person name="Lek S."/>
            <person name="Wollam A."/>
            <person name="Pepin K.H."/>
            <person name="Palsikar V.B."/>
            <person name="Mitreva M."/>
            <person name="Wilson R.K."/>
        </authorList>
    </citation>
    <scope>NUCLEOTIDE SEQUENCE [LARGE SCALE GENOMIC DNA]</scope>
    <source>
        <strain evidence="1 2">ATCC 14940</strain>
    </source>
</reference>
<dbReference type="EMBL" id="AWSU01000003">
    <property type="protein sequence ID" value="ERI80752.1"/>
    <property type="molecule type" value="Genomic_DNA"/>
</dbReference>
<sequence>MFHIENHQIGVLKNFLIVSCSAAGGVEAGGDSLAPAELKQFQKEAALEQRFASGKGYASFRAVVGFKPFQLLHQKLRRTERASVWIPGIRIVAVPAAETAALQKNHGTDAGAVHQPHAFNGMDTSGYQMNNLLLMKMIEKSRQSGLFSAQTVGRLSIILHVVFHLFRQSYDHHVF</sequence>